<evidence type="ECO:0000313" key="3">
    <source>
        <dbReference type="Proteomes" id="UP001280121"/>
    </source>
</evidence>
<evidence type="ECO:0000256" key="1">
    <source>
        <dbReference type="SAM" id="MobiDB-lite"/>
    </source>
</evidence>
<feature type="compositionally biased region" description="Basic and acidic residues" evidence="1">
    <location>
        <begin position="68"/>
        <end position="77"/>
    </location>
</feature>
<dbReference type="Proteomes" id="UP001280121">
    <property type="component" value="Unassembled WGS sequence"/>
</dbReference>
<accession>A0AAD9X651</accession>
<dbReference type="AlphaFoldDB" id="A0AAD9X651"/>
<proteinExistence type="predicted"/>
<organism evidence="2 3">
    <name type="scientific">Dipteronia dyeriana</name>
    <dbReference type="NCBI Taxonomy" id="168575"/>
    <lineage>
        <taxon>Eukaryota</taxon>
        <taxon>Viridiplantae</taxon>
        <taxon>Streptophyta</taxon>
        <taxon>Embryophyta</taxon>
        <taxon>Tracheophyta</taxon>
        <taxon>Spermatophyta</taxon>
        <taxon>Magnoliopsida</taxon>
        <taxon>eudicotyledons</taxon>
        <taxon>Gunneridae</taxon>
        <taxon>Pentapetalae</taxon>
        <taxon>rosids</taxon>
        <taxon>malvids</taxon>
        <taxon>Sapindales</taxon>
        <taxon>Sapindaceae</taxon>
        <taxon>Hippocastanoideae</taxon>
        <taxon>Acereae</taxon>
        <taxon>Dipteronia</taxon>
    </lineage>
</organism>
<dbReference type="EMBL" id="JANJYI010000004">
    <property type="protein sequence ID" value="KAK2653422.1"/>
    <property type="molecule type" value="Genomic_DNA"/>
</dbReference>
<reference evidence="2" key="1">
    <citation type="journal article" date="2023" name="Plant J.">
        <title>Genome sequences and population genomics provide insights into the demographic history, inbreeding, and mutation load of two 'living fossil' tree species of Dipteronia.</title>
        <authorList>
            <person name="Feng Y."/>
            <person name="Comes H.P."/>
            <person name="Chen J."/>
            <person name="Zhu S."/>
            <person name="Lu R."/>
            <person name="Zhang X."/>
            <person name="Li P."/>
            <person name="Qiu J."/>
            <person name="Olsen K.M."/>
            <person name="Qiu Y."/>
        </authorList>
    </citation>
    <scope>NUCLEOTIDE SEQUENCE</scope>
    <source>
        <strain evidence="2">KIB01</strain>
    </source>
</reference>
<keyword evidence="3" id="KW-1185">Reference proteome</keyword>
<feature type="region of interest" description="Disordered" evidence="1">
    <location>
        <begin position="68"/>
        <end position="93"/>
    </location>
</feature>
<protein>
    <submittedName>
        <fullName evidence="2">Uncharacterized protein</fullName>
    </submittedName>
</protein>
<comment type="caution">
    <text evidence="2">The sequence shown here is derived from an EMBL/GenBank/DDBJ whole genome shotgun (WGS) entry which is preliminary data.</text>
</comment>
<evidence type="ECO:0000313" key="2">
    <source>
        <dbReference type="EMBL" id="KAK2653422.1"/>
    </source>
</evidence>
<sequence length="93" mass="10659">MTCHFIKSTVTNQVIKRKQSIDFSTFDSQKSENQRERERVRMTIMQYLLNFSAFYYFGWTSAVTIDGGDRVSDERRRGSVSGPDDSSSSLSSV</sequence>
<feature type="compositionally biased region" description="Low complexity" evidence="1">
    <location>
        <begin position="79"/>
        <end position="93"/>
    </location>
</feature>
<gene>
    <name evidence="2" type="ORF">Ddye_013278</name>
</gene>
<name>A0AAD9X651_9ROSI</name>